<feature type="compositionally biased region" description="Basic and acidic residues" evidence="1">
    <location>
        <begin position="72"/>
        <end position="84"/>
    </location>
</feature>
<feature type="compositionally biased region" description="Low complexity" evidence="1">
    <location>
        <begin position="35"/>
        <end position="50"/>
    </location>
</feature>
<feature type="compositionally biased region" description="Low complexity" evidence="1">
    <location>
        <begin position="110"/>
        <end position="119"/>
    </location>
</feature>
<dbReference type="AlphaFoldDB" id="A0AAV4II75"/>
<comment type="caution">
    <text evidence="2">The sequence shown here is derived from an EMBL/GenBank/DDBJ whole genome shotgun (WGS) entry which is preliminary data.</text>
</comment>
<protein>
    <submittedName>
        <fullName evidence="2">Uncharacterized protein</fullName>
    </submittedName>
</protein>
<feature type="non-terminal residue" evidence="2">
    <location>
        <position position="328"/>
    </location>
</feature>
<keyword evidence="3" id="KW-1185">Reference proteome</keyword>
<feature type="region of interest" description="Disordered" evidence="1">
    <location>
        <begin position="35"/>
        <end position="230"/>
    </location>
</feature>
<reference evidence="2 3" key="1">
    <citation type="journal article" date="2021" name="Elife">
        <title>Chloroplast acquisition without the gene transfer in kleptoplastic sea slugs, Plakobranchus ocellatus.</title>
        <authorList>
            <person name="Maeda T."/>
            <person name="Takahashi S."/>
            <person name="Yoshida T."/>
            <person name="Shimamura S."/>
            <person name="Takaki Y."/>
            <person name="Nagai Y."/>
            <person name="Toyoda A."/>
            <person name="Suzuki Y."/>
            <person name="Arimoto A."/>
            <person name="Ishii H."/>
            <person name="Satoh N."/>
            <person name="Nishiyama T."/>
            <person name="Hasebe M."/>
            <person name="Maruyama T."/>
            <person name="Minagawa J."/>
            <person name="Obokata J."/>
            <person name="Shigenobu S."/>
        </authorList>
    </citation>
    <scope>NUCLEOTIDE SEQUENCE [LARGE SCALE GENOMIC DNA]</scope>
</reference>
<organism evidence="2 3">
    <name type="scientific">Elysia marginata</name>
    <dbReference type="NCBI Taxonomy" id="1093978"/>
    <lineage>
        <taxon>Eukaryota</taxon>
        <taxon>Metazoa</taxon>
        <taxon>Spiralia</taxon>
        <taxon>Lophotrochozoa</taxon>
        <taxon>Mollusca</taxon>
        <taxon>Gastropoda</taxon>
        <taxon>Heterobranchia</taxon>
        <taxon>Euthyneura</taxon>
        <taxon>Panpulmonata</taxon>
        <taxon>Sacoglossa</taxon>
        <taxon>Placobranchoidea</taxon>
        <taxon>Plakobranchidae</taxon>
        <taxon>Elysia</taxon>
    </lineage>
</organism>
<feature type="compositionally biased region" description="Basic and acidic residues" evidence="1">
    <location>
        <begin position="218"/>
        <end position="230"/>
    </location>
</feature>
<feature type="region of interest" description="Disordered" evidence="1">
    <location>
        <begin position="268"/>
        <end position="328"/>
    </location>
</feature>
<dbReference type="EMBL" id="BMAT01009623">
    <property type="protein sequence ID" value="GFS10034.1"/>
    <property type="molecule type" value="Genomic_DNA"/>
</dbReference>
<name>A0AAV4II75_9GAST</name>
<evidence type="ECO:0000313" key="2">
    <source>
        <dbReference type="EMBL" id="GFS10034.1"/>
    </source>
</evidence>
<feature type="compositionally biased region" description="Basic and acidic residues" evidence="1">
    <location>
        <begin position="168"/>
        <end position="199"/>
    </location>
</feature>
<feature type="compositionally biased region" description="Polar residues" evidence="1">
    <location>
        <begin position="158"/>
        <end position="167"/>
    </location>
</feature>
<sequence length="328" mass="37421">MSKPRKCQKPAYVVKKSPKSEFAEFHTEQSVSQVKSLMSSSSYKHSYTSSAADMTKPKKSQRTNFVTKRSPKREQDEIPSEQRKSQMRSLMGSPPYITDSQGDRRRPSSSKKSGQDSQGRNSGPKRPAQMKTSGGPARSLMSIDFSSMRMNNPDKSRSGGQRYNSPSSDDKANSDRRNDWKSGRRHQDQRQSMESEKRSMWRGGQQSSLRAPLIVDMGQHKNSNDLHSMDQPKSLLGDYWTSIASRPASLMDFKPQDRMSHCHIQQETFSRNEHFYPHSIPQRSLPPANRREEPPSRKRPHRPSQSEPSEKKVLKSEQSHWPPSEAAS</sequence>
<accession>A0AAV4II75</accession>
<dbReference type="Proteomes" id="UP000762676">
    <property type="component" value="Unassembled WGS sequence"/>
</dbReference>
<gene>
    <name evidence="2" type="ORF">ElyMa_004797900</name>
</gene>
<evidence type="ECO:0000256" key="1">
    <source>
        <dbReference type="SAM" id="MobiDB-lite"/>
    </source>
</evidence>
<proteinExistence type="predicted"/>
<evidence type="ECO:0000313" key="3">
    <source>
        <dbReference type="Proteomes" id="UP000762676"/>
    </source>
</evidence>
<feature type="compositionally biased region" description="Basic and acidic residues" evidence="1">
    <location>
        <begin position="308"/>
        <end position="318"/>
    </location>
</feature>